<comment type="caution">
    <text evidence="2">The sequence shown here is derived from an EMBL/GenBank/DDBJ whole genome shotgun (WGS) entry which is preliminary data.</text>
</comment>
<feature type="chain" id="PRO_5045870969" evidence="1">
    <location>
        <begin position="19"/>
        <end position="136"/>
    </location>
</feature>
<evidence type="ECO:0000313" key="2">
    <source>
        <dbReference type="EMBL" id="CAK9005729.1"/>
    </source>
</evidence>
<dbReference type="Proteomes" id="UP001642484">
    <property type="component" value="Unassembled WGS sequence"/>
</dbReference>
<dbReference type="EMBL" id="CAXAMN010003681">
    <property type="protein sequence ID" value="CAK9005729.1"/>
    <property type="molecule type" value="Genomic_DNA"/>
</dbReference>
<evidence type="ECO:0000256" key="1">
    <source>
        <dbReference type="SAM" id="SignalP"/>
    </source>
</evidence>
<organism evidence="2 3">
    <name type="scientific">Durusdinium trenchii</name>
    <dbReference type="NCBI Taxonomy" id="1381693"/>
    <lineage>
        <taxon>Eukaryota</taxon>
        <taxon>Sar</taxon>
        <taxon>Alveolata</taxon>
        <taxon>Dinophyceae</taxon>
        <taxon>Suessiales</taxon>
        <taxon>Symbiodiniaceae</taxon>
        <taxon>Durusdinium</taxon>
    </lineage>
</organism>
<gene>
    <name evidence="2" type="ORF">CCMP2556_LOCUS8175</name>
</gene>
<sequence length="136" mass="14987">MVCCDKVVIFALLAKAVAMVEIQETELNELNWTERMSWSESTVWVKSAGGQSCEVACKARGGCKEDDWPTTEQEFQEMLQESGYSCVGIQVGGAKYDPSTDGRYCGWKGDAESSRCSTVGDSGTYRFCPCYGDKEL</sequence>
<proteinExistence type="predicted"/>
<evidence type="ECO:0000313" key="3">
    <source>
        <dbReference type="Proteomes" id="UP001642484"/>
    </source>
</evidence>
<protein>
    <submittedName>
        <fullName evidence="2">Uncharacterized protein</fullName>
    </submittedName>
</protein>
<keyword evidence="3" id="KW-1185">Reference proteome</keyword>
<name>A0ABP0IUG7_9DINO</name>
<accession>A0ABP0IUG7</accession>
<reference evidence="2 3" key="1">
    <citation type="submission" date="2024-02" db="EMBL/GenBank/DDBJ databases">
        <authorList>
            <person name="Chen Y."/>
            <person name="Shah S."/>
            <person name="Dougan E. K."/>
            <person name="Thang M."/>
            <person name="Chan C."/>
        </authorList>
    </citation>
    <scope>NUCLEOTIDE SEQUENCE [LARGE SCALE GENOMIC DNA]</scope>
</reference>
<keyword evidence="1" id="KW-0732">Signal</keyword>
<feature type="signal peptide" evidence="1">
    <location>
        <begin position="1"/>
        <end position="18"/>
    </location>
</feature>